<evidence type="ECO:0000313" key="2">
    <source>
        <dbReference type="Proteomes" id="UP001054945"/>
    </source>
</evidence>
<proteinExistence type="predicted"/>
<dbReference type="AlphaFoldDB" id="A0AAV4VMZ3"/>
<accession>A0AAV4VMZ3</accession>
<dbReference type="EMBL" id="BPLR01014719">
    <property type="protein sequence ID" value="GIY70770.1"/>
    <property type="molecule type" value="Genomic_DNA"/>
</dbReference>
<organism evidence="1 2">
    <name type="scientific">Caerostris extrusa</name>
    <name type="common">Bark spider</name>
    <name type="synonym">Caerostris bankana</name>
    <dbReference type="NCBI Taxonomy" id="172846"/>
    <lineage>
        <taxon>Eukaryota</taxon>
        <taxon>Metazoa</taxon>
        <taxon>Ecdysozoa</taxon>
        <taxon>Arthropoda</taxon>
        <taxon>Chelicerata</taxon>
        <taxon>Arachnida</taxon>
        <taxon>Araneae</taxon>
        <taxon>Araneomorphae</taxon>
        <taxon>Entelegynae</taxon>
        <taxon>Araneoidea</taxon>
        <taxon>Araneidae</taxon>
        <taxon>Caerostris</taxon>
    </lineage>
</organism>
<protein>
    <submittedName>
        <fullName evidence="1">Uncharacterized protein</fullName>
    </submittedName>
</protein>
<reference evidence="1 2" key="1">
    <citation type="submission" date="2021-06" db="EMBL/GenBank/DDBJ databases">
        <title>Caerostris extrusa draft genome.</title>
        <authorList>
            <person name="Kono N."/>
            <person name="Arakawa K."/>
        </authorList>
    </citation>
    <scope>NUCLEOTIDE SEQUENCE [LARGE SCALE GENOMIC DNA]</scope>
</reference>
<gene>
    <name evidence="1" type="ORF">CEXT_523091</name>
</gene>
<dbReference type="Proteomes" id="UP001054945">
    <property type="component" value="Unassembled WGS sequence"/>
</dbReference>
<comment type="caution">
    <text evidence="1">The sequence shown here is derived from an EMBL/GenBank/DDBJ whole genome shotgun (WGS) entry which is preliminary data.</text>
</comment>
<sequence length="116" mass="12672">MLQFGSRAEMPCTGGKLPLTCCAGKEESGAPRKAKDKSGGGERDIKICDLQTLTRDFVNEEIKELGIGSLGSSSEIWVVVELERAALLLTCRAGKEETRKPSKIKDKCWELERLGS</sequence>
<name>A0AAV4VMZ3_CAEEX</name>
<evidence type="ECO:0000313" key="1">
    <source>
        <dbReference type="EMBL" id="GIY70770.1"/>
    </source>
</evidence>
<keyword evidence="2" id="KW-1185">Reference proteome</keyword>